<keyword evidence="2 5" id="KW-0812">Transmembrane</keyword>
<evidence type="ECO:0000256" key="6">
    <source>
        <dbReference type="RuleBase" id="RU000471"/>
    </source>
</evidence>
<evidence type="ECO:0000256" key="4">
    <source>
        <dbReference type="ARBA" id="ARBA00023136"/>
    </source>
</evidence>
<dbReference type="NCBIfam" id="NF004745">
    <property type="entry name" value="PRK06076.1-6"/>
    <property type="match status" value="1"/>
</dbReference>
<dbReference type="OrthoDB" id="9803734at2"/>
<evidence type="ECO:0000256" key="1">
    <source>
        <dbReference type="ARBA" id="ARBA00004141"/>
    </source>
</evidence>
<evidence type="ECO:0000256" key="5">
    <source>
        <dbReference type="HAMAP-Rule" id="MF_01350"/>
    </source>
</evidence>
<keyword evidence="5 6" id="KW-0520">NAD</keyword>
<gene>
    <name evidence="5" type="primary">nuoH</name>
    <name evidence="7" type="ORF">DFP88_103516</name>
</gene>
<evidence type="ECO:0000313" key="7">
    <source>
        <dbReference type="EMBL" id="PYE84149.1"/>
    </source>
</evidence>
<keyword evidence="8" id="KW-1185">Reference proteome</keyword>
<dbReference type="GO" id="GO:0009060">
    <property type="term" value="P:aerobic respiration"/>
    <property type="evidence" value="ECO:0007669"/>
    <property type="project" value="TreeGrafter"/>
</dbReference>
<dbReference type="AlphaFoldDB" id="A0A318SUY9"/>
<feature type="transmembrane region" description="Helical" evidence="5">
    <location>
        <begin position="194"/>
        <end position="212"/>
    </location>
</feature>
<keyword evidence="5" id="KW-0874">Quinone</keyword>
<protein>
    <recommendedName>
        <fullName evidence="5">NADH-quinone oxidoreductase subunit H</fullName>
        <ecNumber evidence="5">7.1.1.-</ecNumber>
    </recommendedName>
    <alternativeName>
        <fullName evidence="5">NADH dehydrogenase I subunit H</fullName>
    </alternativeName>
    <alternativeName>
        <fullName evidence="5">NDH-1 subunit H</fullName>
    </alternativeName>
</protein>
<dbReference type="PANTHER" id="PTHR11432">
    <property type="entry name" value="NADH DEHYDROGENASE SUBUNIT 1"/>
    <property type="match status" value="1"/>
</dbReference>
<dbReference type="PROSITE" id="PS00668">
    <property type="entry name" value="COMPLEX1_ND1_2"/>
    <property type="match status" value="1"/>
</dbReference>
<dbReference type="NCBIfam" id="NF004741">
    <property type="entry name" value="PRK06076.1-2"/>
    <property type="match status" value="1"/>
</dbReference>
<evidence type="ECO:0000256" key="2">
    <source>
        <dbReference type="ARBA" id="ARBA00022692"/>
    </source>
</evidence>
<name>A0A318SUY9_9RHOB</name>
<comment type="subcellular location">
    <subcellularLocation>
        <location evidence="5 6">Cell membrane</location>
        <topology evidence="5 6">Multi-pass membrane protein</topology>
    </subcellularLocation>
    <subcellularLocation>
        <location evidence="1">Membrane</location>
        <topology evidence="1">Multi-pass membrane protein</topology>
    </subcellularLocation>
</comment>
<keyword evidence="3 5" id="KW-1133">Transmembrane helix</keyword>
<evidence type="ECO:0000313" key="8">
    <source>
        <dbReference type="Proteomes" id="UP000248311"/>
    </source>
</evidence>
<dbReference type="InterPro" id="IPR018086">
    <property type="entry name" value="NADH_UbQ_OxRdtase_su1_CS"/>
</dbReference>
<feature type="transmembrane region" description="Helical" evidence="5">
    <location>
        <begin position="12"/>
        <end position="33"/>
    </location>
</feature>
<comment type="caution">
    <text evidence="7">The sequence shown here is derived from an EMBL/GenBank/DDBJ whole genome shotgun (WGS) entry which is preliminary data.</text>
</comment>
<comment type="similarity">
    <text evidence="5 6">Belongs to the complex I subunit 1 family.</text>
</comment>
<feature type="transmembrane region" description="Helical" evidence="5">
    <location>
        <begin position="114"/>
        <end position="139"/>
    </location>
</feature>
<dbReference type="GO" id="GO:0003954">
    <property type="term" value="F:NADH dehydrogenase activity"/>
    <property type="evidence" value="ECO:0007669"/>
    <property type="project" value="TreeGrafter"/>
</dbReference>
<proteinExistence type="inferred from homology"/>
<feature type="transmembrane region" description="Helical" evidence="5">
    <location>
        <begin position="241"/>
        <end position="265"/>
    </location>
</feature>
<sequence length="377" mass="41820">MAHFFTETGLGIFLMVIGQCLLVLVPLLVALAFLLYADRKIWAAVQLRRGPNVVGPFGLMQSFADFAKYLLKEVIVPAGADRTVFFLAPLLAFVFPIIAWSVVPLSDGWVLSNINIAILYIFAVSSLEVYGVIMGGWASNSKYPFLGSLRSAAQMISYEVSLGLIIIGIVISTGSMNLSSIVYAQDTGYGMLGWYWLPHFPMMFLFLISAMAETNRPPFDLPEAESELVAGYQVEYSSTPFLLFMIGEYVAMTLMCALVALLFLGGWLSPIPGLPDGALWMILKIILVFIVFAMTKSVVPRYRYDQLMRIGWKVFLPLSLGWVVLISFLARYEVLDHFWARWDRTAPVIEAQLTPEQETTIASAAPIDAVAEPVVQP</sequence>
<evidence type="ECO:0000256" key="3">
    <source>
        <dbReference type="ARBA" id="ARBA00022989"/>
    </source>
</evidence>
<dbReference type="RefSeq" id="WP_110814738.1">
    <property type="nucleotide sequence ID" value="NZ_QJTE01000003.1"/>
</dbReference>
<keyword evidence="4 5" id="KW-0472">Membrane</keyword>
<comment type="subunit">
    <text evidence="5">NDH-1 is composed of 14 different subunits. Subunits NuoA, H, J, K, L, M, N constitute the membrane sector of the complex.</text>
</comment>
<keyword evidence="5" id="KW-1003">Cell membrane</keyword>
<dbReference type="Pfam" id="PF00146">
    <property type="entry name" value="NADHdh"/>
    <property type="match status" value="1"/>
</dbReference>
<feature type="transmembrane region" description="Helical" evidence="5">
    <location>
        <begin position="277"/>
        <end position="298"/>
    </location>
</feature>
<keyword evidence="5" id="KW-1278">Translocase</keyword>
<dbReference type="EMBL" id="QJTE01000003">
    <property type="protein sequence ID" value="PYE84149.1"/>
    <property type="molecule type" value="Genomic_DNA"/>
</dbReference>
<comment type="catalytic activity">
    <reaction evidence="5">
        <text>a quinone + NADH + 5 H(+)(in) = a quinol + NAD(+) + 4 H(+)(out)</text>
        <dbReference type="Rhea" id="RHEA:57888"/>
        <dbReference type="ChEBI" id="CHEBI:15378"/>
        <dbReference type="ChEBI" id="CHEBI:24646"/>
        <dbReference type="ChEBI" id="CHEBI:57540"/>
        <dbReference type="ChEBI" id="CHEBI:57945"/>
        <dbReference type="ChEBI" id="CHEBI:132124"/>
    </reaction>
</comment>
<feature type="transmembrane region" description="Helical" evidence="5">
    <location>
        <begin position="310"/>
        <end position="330"/>
    </location>
</feature>
<keyword evidence="5" id="KW-0830">Ubiquinone</keyword>
<dbReference type="GO" id="GO:0048038">
    <property type="term" value="F:quinone binding"/>
    <property type="evidence" value="ECO:0007669"/>
    <property type="project" value="UniProtKB-KW"/>
</dbReference>
<dbReference type="EC" id="7.1.1.-" evidence="5"/>
<dbReference type="Proteomes" id="UP000248311">
    <property type="component" value="Unassembled WGS sequence"/>
</dbReference>
<dbReference type="InterPro" id="IPR001694">
    <property type="entry name" value="NADH_UbQ_OxRdtase_su1/FPO"/>
</dbReference>
<accession>A0A318SUY9</accession>
<feature type="transmembrane region" description="Helical" evidence="5">
    <location>
        <begin position="83"/>
        <end position="102"/>
    </location>
</feature>
<dbReference type="GO" id="GO:0005886">
    <property type="term" value="C:plasma membrane"/>
    <property type="evidence" value="ECO:0007669"/>
    <property type="project" value="UniProtKB-SubCell"/>
</dbReference>
<dbReference type="GO" id="GO:0016655">
    <property type="term" value="F:oxidoreductase activity, acting on NAD(P)H, quinone or similar compound as acceptor"/>
    <property type="evidence" value="ECO:0007669"/>
    <property type="project" value="UniProtKB-UniRule"/>
</dbReference>
<organism evidence="7 8">
    <name type="scientific">Pseudoroseicyclus aestuarii</name>
    <dbReference type="NCBI Taxonomy" id="1795041"/>
    <lineage>
        <taxon>Bacteria</taxon>
        <taxon>Pseudomonadati</taxon>
        <taxon>Pseudomonadota</taxon>
        <taxon>Alphaproteobacteria</taxon>
        <taxon>Rhodobacterales</taxon>
        <taxon>Paracoccaceae</taxon>
        <taxon>Pseudoroseicyclus</taxon>
    </lineage>
</organism>
<dbReference type="HAMAP" id="MF_01350">
    <property type="entry name" value="NDH1_NuoH"/>
    <property type="match status" value="1"/>
</dbReference>
<comment type="function">
    <text evidence="5">NDH-1 shuttles electrons from NADH, via FMN and iron-sulfur (Fe-S) centers, to quinones in the respiratory chain. The immediate electron acceptor for the enzyme in this species is believed to be ubiquinone. Couples the redox reaction to proton translocation (for every two electrons transferred, four hydrogen ions are translocated across the cytoplasmic membrane), and thus conserves the redox energy in a proton gradient. This subunit may bind ubiquinone.</text>
</comment>
<reference evidence="7 8" key="1">
    <citation type="submission" date="2018-06" db="EMBL/GenBank/DDBJ databases">
        <title>Genomic Encyclopedia of Type Strains, Phase III (KMG-III): the genomes of soil and plant-associated and newly described type strains.</title>
        <authorList>
            <person name="Whitman W."/>
        </authorList>
    </citation>
    <scope>NUCLEOTIDE SEQUENCE [LARGE SCALE GENOMIC DNA]</scope>
    <source>
        <strain evidence="7 8">CECT 9025</strain>
    </source>
</reference>
<dbReference type="PANTHER" id="PTHR11432:SF3">
    <property type="entry name" value="NADH-UBIQUINONE OXIDOREDUCTASE CHAIN 1"/>
    <property type="match status" value="1"/>
</dbReference>
<feature type="transmembrane region" description="Helical" evidence="5">
    <location>
        <begin position="160"/>
        <end position="182"/>
    </location>
</feature>